<protein>
    <recommendedName>
        <fullName evidence="2">Replication protein</fullName>
    </recommendedName>
</protein>
<accession>X1QN73</accession>
<dbReference type="AlphaFoldDB" id="X1QN73"/>
<comment type="caution">
    <text evidence="1">The sequence shown here is derived from an EMBL/GenBank/DDBJ whole genome shotgun (WGS) entry which is preliminary data.</text>
</comment>
<gene>
    <name evidence="1" type="ORF">S12H4_00680</name>
</gene>
<sequence length="263" mass="28964">MDPLDGGLYYYQHRCRTWGCPVCAPTKAKALAERVAKVGADSMLTLTCSSSRWTSQKAAWAAIGLARSKLFATLRSQGHHFVCLWMLQETKRGWPHLHVLIRGDYLPQPVVRAWWLKFYGAPVVDIRQVDDSPAAAYYVTRHLRRADGTMNHVPKGGRVWGASQGFFDRPGAAALYPASSPDAASNDALDGPDVEAAAPRPKLIPLGRTRASAESVVRLATSCFACLVEWDAARQMFRIRPPPGLTAQELVADLVRVLDRRAA</sequence>
<organism evidence="1">
    <name type="scientific">marine sediment metagenome</name>
    <dbReference type="NCBI Taxonomy" id="412755"/>
    <lineage>
        <taxon>unclassified sequences</taxon>
        <taxon>metagenomes</taxon>
        <taxon>ecological metagenomes</taxon>
    </lineage>
</organism>
<reference evidence="1" key="1">
    <citation type="journal article" date="2014" name="Front. Microbiol.">
        <title>High frequency of phylogenetically diverse reductive dehalogenase-homologous genes in deep subseafloor sedimentary metagenomes.</title>
        <authorList>
            <person name="Kawai M."/>
            <person name="Futagami T."/>
            <person name="Toyoda A."/>
            <person name="Takaki Y."/>
            <person name="Nishi S."/>
            <person name="Hori S."/>
            <person name="Arai W."/>
            <person name="Tsubouchi T."/>
            <person name="Morono Y."/>
            <person name="Uchiyama I."/>
            <person name="Ito T."/>
            <person name="Fujiyama A."/>
            <person name="Inagaki F."/>
            <person name="Takami H."/>
        </authorList>
    </citation>
    <scope>NUCLEOTIDE SEQUENCE</scope>
    <source>
        <strain evidence="1">Expedition CK06-06</strain>
    </source>
</reference>
<evidence type="ECO:0000313" key="1">
    <source>
        <dbReference type="EMBL" id="GAI69962.1"/>
    </source>
</evidence>
<evidence type="ECO:0008006" key="2">
    <source>
        <dbReference type="Google" id="ProtNLM"/>
    </source>
</evidence>
<proteinExistence type="predicted"/>
<name>X1QN73_9ZZZZ</name>
<dbReference type="EMBL" id="BARW01000094">
    <property type="protein sequence ID" value="GAI69962.1"/>
    <property type="molecule type" value="Genomic_DNA"/>
</dbReference>